<dbReference type="Gene3D" id="3.10.20.10">
    <property type="match status" value="2"/>
</dbReference>
<evidence type="ECO:0000313" key="2">
    <source>
        <dbReference type="EMBL" id="MBE9461811.1"/>
    </source>
</evidence>
<sequence>MNKLKLYMILVGCRPAGRFTEQHDIFFGIGESLKKMIPHIIQFWPEAKGKLHLDAFREVNQVDGYSINVVERVDSRIESEDNSKLFFINLGGYKKGEFDEFHYKMLTVAGNQSEAIARSKETAFYKHTGFKGARSHVDDKYGIDVDDIFQVQEILGPAFREKYYLTISKEEGTEDEVHLGFFPFQKIEKEF</sequence>
<name>A0ABR9WBS6_9BACT</name>
<accession>A0ABR9WBS6</accession>
<comment type="caution">
    <text evidence="2">The sequence shown here is derived from an EMBL/GenBank/DDBJ whole genome shotgun (WGS) entry which is preliminary data.</text>
</comment>
<keyword evidence="3" id="KW-1185">Reference proteome</keyword>
<gene>
    <name evidence="2" type="ORF">IEE83_07940</name>
</gene>
<evidence type="ECO:0000313" key="3">
    <source>
        <dbReference type="Proteomes" id="UP000634134"/>
    </source>
</evidence>
<dbReference type="Pfam" id="PF07566">
    <property type="entry name" value="DUF1543"/>
    <property type="match status" value="1"/>
</dbReference>
<protein>
    <submittedName>
        <fullName evidence="2">DUF1543 domain-containing protein</fullName>
    </submittedName>
</protein>
<feature type="domain" description="DUF1543" evidence="1">
    <location>
        <begin position="19"/>
        <end position="69"/>
    </location>
</feature>
<proteinExistence type="predicted"/>
<dbReference type="InterPro" id="IPR011440">
    <property type="entry name" value="DUF1543"/>
</dbReference>
<dbReference type="EMBL" id="JACYGY010000001">
    <property type="protein sequence ID" value="MBE9461811.1"/>
    <property type="molecule type" value="Genomic_DNA"/>
</dbReference>
<reference evidence="3" key="1">
    <citation type="submission" date="2023-07" db="EMBL/GenBank/DDBJ databases">
        <title>Dyadobacter sp. nov 'subterranea' isolated from contaminted grondwater.</title>
        <authorList>
            <person name="Szabo I."/>
            <person name="Al-Omari J."/>
            <person name="Szerdahelyi S.G."/>
            <person name="Rado J."/>
        </authorList>
    </citation>
    <scope>NUCLEOTIDE SEQUENCE [LARGE SCALE GENOMIC DNA]</scope>
    <source>
        <strain evidence="3">UP-52</strain>
    </source>
</reference>
<dbReference type="RefSeq" id="WP_194120066.1">
    <property type="nucleotide sequence ID" value="NZ_JACYGY010000001.1"/>
</dbReference>
<organism evidence="2 3">
    <name type="scientific">Dyadobacter subterraneus</name>
    <dbReference type="NCBI Taxonomy" id="2773304"/>
    <lineage>
        <taxon>Bacteria</taxon>
        <taxon>Pseudomonadati</taxon>
        <taxon>Bacteroidota</taxon>
        <taxon>Cytophagia</taxon>
        <taxon>Cytophagales</taxon>
        <taxon>Spirosomataceae</taxon>
        <taxon>Dyadobacter</taxon>
    </lineage>
</organism>
<evidence type="ECO:0000259" key="1">
    <source>
        <dbReference type="Pfam" id="PF07566"/>
    </source>
</evidence>
<dbReference type="Proteomes" id="UP000634134">
    <property type="component" value="Unassembled WGS sequence"/>
</dbReference>